<evidence type="ECO:0000259" key="5">
    <source>
        <dbReference type="PROSITE" id="PS50885"/>
    </source>
</evidence>
<feature type="domain" description="HAMP" evidence="5">
    <location>
        <begin position="58"/>
        <end position="112"/>
    </location>
</feature>
<evidence type="ECO:0000259" key="4">
    <source>
        <dbReference type="PROSITE" id="PS50111"/>
    </source>
</evidence>
<dbReference type="SUPFAM" id="SSF58104">
    <property type="entry name" value="Methyl-accepting chemotaxis protein (MCP) signaling domain"/>
    <property type="match status" value="1"/>
</dbReference>
<evidence type="ECO:0000256" key="3">
    <source>
        <dbReference type="SAM" id="Phobius"/>
    </source>
</evidence>
<keyword evidence="3" id="KW-1133">Transmembrane helix</keyword>
<proteinExistence type="inferred from homology"/>
<keyword evidence="3" id="KW-0472">Membrane</keyword>
<dbReference type="GO" id="GO:0007165">
    <property type="term" value="P:signal transduction"/>
    <property type="evidence" value="ECO:0007669"/>
    <property type="project" value="UniProtKB-KW"/>
</dbReference>
<dbReference type="PROSITE" id="PS50111">
    <property type="entry name" value="CHEMOTAXIS_TRANSDUC_2"/>
    <property type="match status" value="1"/>
</dbReference>
<gene>
    <name evidence="6" type="ORF">MNBD_GAMMA15-1465</name>
</gene>
<feature type="domain" description="Methyl-accepting transducer" evidence="4">
    <location>
        <begin position="117"/>
        <end position="353"/>
    </location>
</feature>
<dbReference type="InterPro" id="IPR004089">
    <property type="entry name" value="MCPsignal_dom"/>
</dbReference>
<dbReference type="AlphaFoldDB" id="A0A3B0Z8E7"/>
<dbReference type="PROSITE" id="PS50885">
    <property type="entry name" value="HAMP"/>
    <property type="match status" value="1"/>
</dbReference>
<comment type="similarity">
    <text evidence="2">Belongs to the methyl-accepting chemotaxis (MCP) protein family.</text>
</comment>
<organism evidence="6">
    <name type="scientific">hydrothermal vent metagenome</name>
    <dbReference type="NCBI Taxonomy" id="652676"/>
    <lineage>
        <taxon>unclassified sequences</taxon>
        <taxon>metagenomes</taxon>
        <taxon>ecological metagenomes</taxon>
    </lineage>
</organism>
<dbReference type="EMBL" id="UOFN01000080">
    <property type="protein sequence ID" value="VAW77674.1"/>
    <property type="molecule type" value="Genomic_DNA"/>
</dbReference>
<name>A0A3B0Z8E7_9ZZZZ</name>
<keyword evidence="3" id="KW-0812">Transmembrane</keyword>
<evidence type="ECO:0000256" key="2">
    <source>
        <dbReference type="ARBA" id="ARBA00029447"/>
    </source>
</evidence>
<keyword evidence="1" id="KW-0807">Transducer</keyword>
<accession>A0A3B0Z8E7</accession>
<dbReference type="Gene3D" id="1.10.287.950">
    <property type="entry name" value="Methyl-accepting chemotaxis protein"/>
    <property type="match status" value="1"/>
</dbReference>
<evidence type="ECO:0000256" key="1">
    <source>
        <dbReference type="ARBA" id="ARBA00023224"/>
    </source>
</evidence>
<protein>
    <submittedName>
        <fullName evidence="6">Methyl-accepting chemotaxis protein</fullName>
    </submittedName>
</protein>
<dbReference type="GO" id="GO:0016020">
    <property type="term" value="C:membrane"/>
    <property type="evidence" value="ECO:0007669"/>
    <property type="project" value="InterPro"/>
</dbReference>
<dbReference type="CDD" id="cd11386">
    <property type="entry name" value="MCP_signal"/>
    <property type="match status" value="1"/>
</dbReference>
<sequence>MYKLSLTRTVVALLLVQTGLLSLISFALWDLTDSTYLLPGLPVLGLVTAGFVALLLKYKLEKPVQQAAEDIKAFYIGEIDQSIRLDFNTTRELSPIADAYNGLADQLQTTLKIFADSAQQFSDAAAEIAAHTGHTIQSMSQQNSETGNIGDAITSMASAVSQVAHEAQEAANHVEESDKLAQEGKEVMTEAIGASMALTSDVAKASVVITELGEKSKDISVVLDVINSVAEQTNLLALNAAIEAARAGEAGRGFAVVADEVRLLAARTQESTSTILSTIQAVMDGVEQASDAISDGNEKAVTCEEMVENATITFSEIVSAVDNLKTANQGIADAATSQSEAAENIRHSIEAIAGVTDSTGNDAHQIEHWCDDLSKTASQLNLIVGQLCPNVLVVNTDSGNAPDEGHIELS</sequence>
<dbReference type="PANTHER" id="PTHR32089:SF112">
    <property type="entry name" value="LYSOZYME-LIKE PROTEIN-RELATED"/>
    <property type="match status" value="1"/>
</dbReference>
<reference evidence="6" key="1">
    <citation type="submission" date="2018-06" db="EMBL/GenBank/DDBJ databases">
        <authorList>
            <person name="Zhirakovskaya E."/>
        </authorList>
    </citation>
    <scope>NUCLEOTIDE SEQUENCE</scope>
</reference>
<dbReference type="FunFam" id="1.10.287.950:FF:000001">
    <property type="entry name" value="Methyl-accepting chemotaxis sensory transducer"/>
    <property type="match status" value="1"/>
</dbReference>
<dbReference type="SMART" id="SM00283">
    <property type="entry name" value="MA"/>
    <property type="match status" value="1"/>
</dbReference>
<feature type="transmembrane region" description="Helical" evidence="3">
    <location>
        <begin position="36"/>
        <end position="56"/>
    </location>
</feature>
<evidence type="ECO:0000313" key="6">
    <source>
        <dbReference type="EMBL" id="VAW77674.1"/>
    </source>
</evidence>
<dbReference type="Pfam" id="PF00015">
    <property type="entry name" value="MCPsignal"/>
    <property type="match status" value="1"/>
</dbReference>
<dbReference type="InterPro" id="IPR003660">
    <property type="entry name" value="HAMP_dom"/>
</dbReference>
<dbReference type="PANTHER" id="PTHR32089">
    <property type="entry name" value="METHYL-ACCEPTING CHEMOTAXIS PROTEIN MCPB"/>
    <property type="match status" value="1"/>
</dbReference>